<dbReference type="Proteomes" id="UP001230188">
    <property type="component" value="Unassembled WGS sequence"/>
</dbReference>
<dbReference type="InterPro" id="IPR057476">
    <property type="entry name" value="Cux_N"/>
</dbReference>
<feature type="compositionally biased region" description="Basic and acidic residues" evidence="2">
    <location>
        <begin position="332"/>
        <end position="349"/>
    </location>
</feature>
<evidence type="ECO:0000313" key="5">
    <source>
        <dbReference type="Proteomes" id="UP001230188"/>
    </source>
</evidence>
<protein>
    <recommendedName>
        <fullName evidence="3">Cux N-terminal domain-containing protein</fullName>
    </recommendedName>
</protein>
<dbReference type="PANTHER" id="PTHR14043">
    <property type="entry name" value="CCAAT DISPLACEMENT PROTEIN-RELATED"/>
    <property type="match status" value="1"/>
</dbReference>
<dbReference type="EMBL" id="JAQMWT010000316">
    <property type="protein sequence ID" value="KAJ8605325.1"/>
    <property type="molecule type" value="Genomic_DNA"/>
</dbReference>
<gene>
    <name evidence="4" type="ORF">CTAYLR_002363</name>
</gene>
<feature type="region of interest" description="Disordered" evidence="2">
    <location>
        <begin position="206"/>
        <end position="277"/>
    </location>
</feature>
<sequence length="554" mass="61860">MVEVSDDEEVKKASAFWAGFDLDGRRAELDARALDIADGKEASAEARKQLSRLTSTFRERYMPASARGDGDASRGVLEAMVSSEEEGGAAARRAVDEVCGREGRIWSGAVDLLRAYQEELDALSRRARSSDSAFLSLYRSLYAAPDPANALRRAGREAQRVRELGAENDKLANELKTYDGEFAQLKNQELKIRKLEDALRDAEREADARAEQRAEQRAAEVEREAEARVDAARDRERGLERRLQHVAREKGELEKRLASPAAEKKPPRGEETPVHDDVVAADATERAAAAEREVAMLRSVLKKSARDQSQDLKRRLEEAEAECCDSRSALADSRREANALRDENSDLQDRTATLESALEDVRKRAADDRRELEALRRSLADDDPERTVDSQLSARLRHATDEAAALRARLAALHADDALDPKLLQRRLAALERDVAAARDAARREKAAKDKLARENFQLVDKLRRSKSDVEAPDDPTLDPFAQFEKNERARALSKLTFPEKIAIPLLRHSAARRCAFLYVTTLHFLVFAATIYFSHSSECSPCHCGIIESRPLG</sequence>
<evidence type="ECO:0000259" key="3">
    <source>
        <dbReference type="Pfam" id="PF25398"/>
    </source>
</evidence>
<comment type="caution">
    <text evidence="4">The sequence shown here is derived from an EMBL/GenBank/DDBJ whole genome shotgun (WGS) entry which is preliminary data.</text>
</comment>
<proteinExistence type="predicted"/>
<feature type="region of interest" description="Disordered" evidence="2">
    <location>
        <begin position="325"/>
        <end position="350"/>
    </location>
</feature>
<evidence type="ECO:0000313" key="4">
    <source>
        <dbReference type="EMBL" id="KAJ8605325.1"/>
    </source>
</evidence>
<name>A0AAD7XLZ4_9STRA</name>
<feature type="domain" description="Cux N-terminal" evidence="3">
    <location>
        <begin position="110"/>
        <end position="154"/>
    </location>
</feature>
<evidence type="ECO:0000256" key="1">
    <source>
        <dbReference type="ARBA" id="ARBA00023054"/>
    </source>
</evidence>
<evidence type="ECO:0000256" key="2">
    <source>
        <dbReference type="SAM" id="MobiDB-lite"/>
    </source>
</evidence>
<keyword evidence="5" id="KW-1185">Reference proteome</keyword>
<feature type="domain" description="Cux N-terminal" evidence="3">
    <location>
        <begin position="7"/>
        <end position="59"/>
    </location>
</feature>
<organism evidence="4 5">
    <name type="scientific">Chrysophaeum taylorii</name>
    <dbReference type="NCBI Taxonomy" id="2483200"/>
    <lineage>
        <taxon>Eukaryota</taxon>
        <taxon>Sar</taxon>
        <taxon>Stramenopiles</taxon>
        <taxon>Ochrophyta</taxon>
        <taxon>Pelagophyceae</taxon>
        <taxon>Pelagomonadales</taxon>
        <taxon>Pelagomonadaceae</taxon>
        <taxon>Chrysophaeum</taxon>
    </lineage>
</organism>
<dbReference type="PANTHER" id="PTHR14043:SF2">
    <property type="entry name" value="HOMEOBOX PROTEIN CUT"/>
    <property type="match status" value="1"/>
</dbReference>
<accession>A0AAD7XLZ4</accession>
<keyword evidence="1" id="KW-0175">Coiled coil</keyword>
<dbReference type="AlphaFoldDB" id="A0AAD7XLZ4"/>
<reference evidence="4" key="1">
    <citation type="submission" date="2023-01" db="EMBL/GenBank/DDBJ databases">
        <title>Metagenome sequencing of chrysophaentin producing Chrysophaeum taylorii.</title>
        <authorList>
            <person name="Davison J."/>
            <person name="Bewley C."/>
        </authorList>
    </citation>
    <scope>NUCLEOTIDE SEQUENCE</scope>
    <source>
        <strain evidence="4">NIES-1699</strain>
    </source>
</reference>
<dbReference type="Pfam" id="PF25398">
    <property type="entry name" value="CUX1_N"/>
    <property type="match status" value="2"/>
</dbReference>